<evidence type="ECO:0000256" key="1">
    <source>
        <dbReference type="SAM" id="Phobius"/>
    </source>
</evidence>
<organism evidence="2">
    <name type="scientific">Fusarium oxysporum (strain Fo5176)</name>
    <name type="common">Fusarium vascular wilt</name>
    <dbReference type="NCBI Taxonomy" id="660025"/>
    <lineage>
        <taxon>Eukaryota</taxon>
        <taxon>Fungi</taxon>
        <taxon>Dikarya</taxon>
        <taxon>Ascomycota</taxon>
        <taxon>Pezizomycotina</taxon>
        <taxon>Sordariomycetes</taxon>
        <taxon>Hypocreomycetidae</taxon>
        <taxon>Hypocreales</taxon>
        <taxon>Nectriaceae</taxon>
        <taxon>Fusarium</taxon>
        <taxon>Fusarium oxysporum species complex</taxon>
    </lineage>
</organism>
<reference evidence="2" key="1">
    <citation type="journal article" date="2012" name="Mol. Plant Microbe Interact.">
        <title>A highly conserved effector in Fusarium oxysporum is required for full virulence on Arabidopsis.</title>
        <authorList>
            <person name="Thatcher L.F."/>
            <person name="Gardiner D.M."/>
            <person name="Kazan K."/>
            <person name="Manners J."/>
        </authorList>
    </citation>
    <scope>NUCLEOTIDE SEQUENCE [LARGE SCALE GENOMIC DNA]</scope>
    <source>
        <strain evidence="2">Fo5176</strain>
    </source>
</reference>
<keyword evidence="1" id="KW-0472">Membrane</keyword>
<name>F9FC12_FUSOF</name>
<feature type="non-terminal residue" evidence="2">
    <location>
        <position position="1"/>
    </location>
</feature>
<feature type="transmembrane region" description="Helical" evidence="1">
    <location>
        <begin position="6"/>
        <end position="28"/>
    </location>
</feature>
<gene>
    <name evidence="2" type="ORF">FOXB_03940</name>
</gene>
<dbReference type="EMBL" id="AFQF01001261">
    <property type="protein sequence ID" value="EGU85545.1"/>
    <property type="molecule type" value="Genomic_DNA"/>
</dbReference>
<evidence type="ECO:0000313" key="2">
    <source>
        <dbReference type="EMBL" id="EGU85545.1"/>
    </source>
</evidence>
<proteinExistence type="predicted"/>
<keyword evidence="1" id="KW-1133">Transmembrane helix</keyword>
<comment type="caution">
    <text evidence="2">The sequence shown here is derived from an EMBL/GenBank/DDBJ whole genome shotgun (WGS) entry which is preliminary data.</text>
</comment>
<dbReference type="AlphaFoldDB" id="F9FC12"/>
<sequence>PKYYVYILRFLSTLINGYIYLTCYKGLILKGYNFRGPKDFYSVRRTFIQSEGLLF</sequence>
<feature type="non-terminal residue" evidence="2">
    <location>
        <position position="55"/>
    </location>
</feature>
<protein>
    <submittedName>
        <fullName evidence="2">Uncharacterized protein</fullName>
    </submittedName>
</protein>
<accession>F9FC12</accession>
<keyword evidence="1" id="KW-0812">Transmembrane</keyword>